<dbReference type="Proteomes" id="UP000306509">
    <property type="component" value="Unassembled WGS sequence"/>
</dbReference>
<dbReference type="AlphaFoldDB" id="A0A4U8QAK9"/>
<keyword evidence="4" id="KW-1185">Reference proteome</keyword>
<evidence type="ECO:0000259" key="2">
    <source>
        <dbReference type="Pfam" id="PF13439"/>
    </source>
</evidence>
<comment type="caution">
    <text evidence="3">The sequence shown here is derived from an EMBL/GenBank/DDBJ whole genome shotgun (WGS) entry which is preliminary data.</text>
</comment>
<sequence>MKKRLLVTASTFPRWVGDTEPRFVLDLSEALSKYYEVTVLVPSAPGAKQHEKMGSVDVIRYHYFPLHKYESLCYPGAIVPRIKQKKIRVLLVPFLVVSLYFNIRKLLRNYDIVQAHWLIPQGIVQAFFKKPFIVTGHGGDITSLNNIFIRKLKKFSLNRAKRITVVSDHLKDIVEDMYNYNKIDVIPMGCNINNFGKKYSVTEYFNQKGKPVILFVGRLAEIKGIEYLIDAMKRIDALLIIVGGGPLEDKLKLKANKLNNKINFLGPKTHEELKTIYASSDIFVMPSITAKDGSTEGFGLVVLEAMASNLAIVASNSGGIGSLIKDNENGLLVKEKDAYDLAEKINLLLNDSNLYKKLTNSAYETAKKYDYSNIAEKYMHILERAAK</sequence>
<dbReference type="RefSeq" id="WP_138003592.1">
    <property type="nucleotide sequence ID" value="NZ_QGQD01000079.1"/>
</dbReference>
<proteinExistence type="predicted"/>
<gene>
    <name evidence="3" type="primary">pglA</name>
    <name evidence="3" type="ORF">DSM106044_04225</name>
</gene>
<name>A0A4U8QAK9_9FIRM</name>
<dbReference type="PANTHER" id="PTHR45947">
    <property type="entry name" value="SULFOQUINOVOSYL TRANSFERASE SQD2"/>
    <property type="match status" value="1"/>
</dbReference>
<reference evidence="3 4" key="1">
    <citation type="journal article" date="2019" name="Anaerobe">
        <title>Detection of Robinsoniella peoriensis in multiple bone samples of a trauma patient.</title>
        <authorList>
            <person name="Schrottner P."/>
            <person name="Hartwich K."/>
            <person name="Bunk B."/>
            <person name="Schober I."/>
            <person name="Helbig S."/>
            <person name="Rudolph W.W."/>
            <person name="Gunzer F."/>
        </authorList>
    </citation>
    <scope>NUCLEOTIDE SEQUENCE [LARGE SCALE GENOMIC DNA]</scope>
    <source>
        <strain evidence="3 4">DSM 106044</strain>
    </source>
</reference>
<dbReference type="EMBL" id="QGQD01000079">
    <property type="protein sequence ID" value="TLC98895.1"/>
    <property type="molecule type" value="Genomic_DNA"/>
</dbReference>
<feature type="domain" description="Glycosyl transferase family 1" evidence="1">
    <location>
        <begin position="206"/>
        <end position="364"/>
    </location>
</feature>
<protein>
    <submittedName>
        <fullName evidence="3">N, N'-diacetylbacillosaminyl-diphospho-undecaprenol alpha-1,3-N-acetylgalactosaminyltransferase</fullName>
        <ecNumber evidence="3">2.4.1.290</ecNumber>
    </submittedName>
</protein>
<dbReference type="InterPro" id="IPR028098">
    <property type="entry name" value="Glyco_trans_4-like_N"/>
</dbReference>
<dbReference type="EC" id="2.4.1.290" evidence="3"/>
<dbReference type="PANTHER" id="PTHR45947:SF3">
    <property type="entry name" value="SULFOQUINOVOSYL TRANSFERASE SQD2"/>
    <property type="match status" value="1"/>
</dbReference>
<accession>A0A4U8QAK9</accession>
<dbReference type="InterPro" id="IPR001296">
    <property type="entry name" value="Glyco_trans_1"/>
</dbReference>
<dbReference type="CDD" id="cd03801">
    <property type="entry name" value="GT4_PimA-like"/>
    <property type="match status" value="1"/>
</dbReference>
<dbReference type="GO" id="GO:0102335">
    <property type="term" value="F:N,N'-diacetylbacillosaminyl-diphospho-undecaprenol alpha-1,3-N-acetylgalactosaminyltransferase activity"/>
    <property type="evidence" value="ECO:0007669"/>
    <property type="project" value="UniProtKB-EC"/>
</dbReference>
<evidence type="ECO:0000259" key="1">
    <source>
        <dbReference type="Pfam" id="PF00534"/>
    </source>
</evidence>
<dbReference type="SUPFAM" id="SSF53756">
    <property type="entry name" value="UDP-Glycosyltransferase/glycogen phosphorylase"/>
    <property type="match status" value="1"/>
</dbReference>
<feature type="domain" description="Glycosyltransferase subfamily 4-like N-terminal" evidence="2">
    <location>
        <begin position="22"/>
        <end position="192"/>
    </location>
</feature>
<dbReference type="Pfam" id="PF00534">
    <property type="entry name" value="Glycos_transf_1"/>
    <property type="match status" value="1"/>
</dbReference>
<organism evidence="3 4">
    <name type="scientific">Robinsoniella peoriensis</name>
    <dbReference type="NCBI Taxonomy" id="180332"/>
    <lineage>
        <taxon>Bacteria</taxon>
        <taxon>Bacillati</taxon>
        <taxon>Bacillota</taxon>
        <taxon>Clostridia</taxon>
        <taxon>Lachnospirales</taxon>
        <taxon>Lachnospiraceae</taxon>
        <taxon>Robinsoniella</taxon>
    </lineage>
</organism>
<keyword evidence="3" id="KW-0808">Transferase</keyword>
<evidence type="ECO:0000313" key="3">
    <source>
        <dbReference type="EMBL" id="TLC98895.1"/>
    </source>
</evidence>
<keyword evidence="3" id="KW-0328">Glycosyltransferase</keyword>
<evidence type="ECO:0000313" key="4">
    <source>
        <dbReference type="Proteomes" id="UP000306509"/>
    </source>
</evidence>
<dbReference type="Pfam" id="PF13439">
    <property type="entry name" value="Glyco_transf_4"/>
    <property type="match status" value="1"/>
</dbReference>
<dbReference type="Gene3D" id="3.40.50.2000">
    <property type="entry name" value="Glycogen Phosphorylase B"/>
    <property type="match status" value="2"/>
</dbReference>
<dbReference type="InterPro" id="IPR050194">
    <property type="entry name" value="Glycosyltransferase_grp1"/>
</dbReference>